<evidence type="ECO:0000313" key="3">
    <source>
        <dbReference type="Proteomes" id="UP001231915"/>
    </source>
</evidence>
<dbReference type="RefSeq" id="WP_211013406.1">
    <property type="nucleotide sequence ID" value="NZ_JASJUT010000020.1"/>
</dbReference>
<feature type="chain" id="PRO_5045329352" evidence="1">
    <location>
        <begin position="19"/>
        <end position="248"/>
    </location>
</feature>
<feature type="signal peptide" evidence="1">
    <location>
        <begin position="1"/>
        <end position="18"/>
    </location>
</feature>
<reference evidence="2 3" key="1">
    <citation type="submission" date="2023-05" db="EMBL/GenBank/DDBJ databases">
        <title>Pseudoalteromonas ardens sp. nov., Pseudoalteromonas obscura sp. nov., and Pseudoalteromonas umbrosa sp. nov., isolated from the coral Montipora capitata.</title>
        <authorList>
            <person name="Thomas E.M."/>
            <person name="Smith E.M."/>
            <person name="Papke E."/>
            <person name="Shlafstein M.D."/>
            <person name="Oline D.K."/>
            <person name="Videau P."/>
            <person name="Saw J.H."/>
            <person name="Strangman W.K."/>
            <person name="Ushijima B."/>
        </authorList>
    </citation>
    <scope>NUCLEOTIDE SEQUENCE [LARGE SCALE GENOMIC DNA]</scope>
    <source>
        <strain evidence="2 3">P94</strain>
    </source>
</reference>
<dbReference type="EMBL" id="JASJUT010000020">
    <property type="protein sequence ID" value="MDK2598621.1"/>
    <property type="molecule type" value="Genomic_DNA"/>
</dbReference>
<evidence type="ECO:0000313" key="2">
    <source>
        <dbReference type="EMBL" id="MDK2598621.1"/>
    </source>
</evidence>
<dbReference type="Proteomes" id="UP001231915">
    <property type="component" value="Unassembled WGS sequence"/>
</dbReference>
<organism evidence="2 3">
    <name type="scientific">Pseudoalteromonas obscura</name>
    <dbReference type="NCBI Taxonomy" id="3048491"/>
    <lineage>
        <taxon>Bacteria</taxon>
        <taxon>Pseudomonadati</taxon>
        <taxon>Pseudomonadota</taxon>
        <taxon>Gammaproteobacteria</taxon>
        <taxon>Alteromonadales</taxon>
        <taxon>Pseudoalteromonadaceae</taxon>
        <taxon>Pseudoalteromonas</taxon>
    </lineage>
</organism>
<gene>
    <name evidence="2" type="ORF">QNM18_26555</name>
</gene>
<evidence type="ECO:0000256" key="1">
    <source>
        <dbReference type="SAM" id="SignalP"/>
    </source>
</evidence>
<accession>A0ABT7EUA5</accession>
<sequence>MKPLFALMLLCLCSQLSAKEFNINVSEGMSFHLGKAQIEKIFTEIYRPLDITPTFHYLPTQRGLEWVNSGRFDAEAGRVENAMTTFEQLLPIPTPLAIVRLAVFCLKPELCHLNGEHGIIIIEGSLMTTQFCERTKLDCHPVHNNVSAFQALTRNHSDQLLATDHFSIGSLCDSGLSKIYMRILPFQGVLIRHYIHKKHHALLPKLNDIIKDKVNSGEFTRFINRLNSEFANCDGEIIDLTAATQVSL</sequence>
<keyword evidence="3" id="KW-1185">Reference proteome</keyword>
<dbReference type="SUPFAM" id="SSF53850">
    <property type="entry name" value="Periplasmic binding protein-like II"/>
    <property type="match status" value="1"/>
</dbReference>
<comment type="caution">
    <text evidence="2">The sequence shown here is derived from an EMBL/GenBank/DDBJ whole genome shotgun (WGS) entry which is preliminary data.</text>
</comment>
<proteinExistence type="predicted"/>
<protein>
    <submittedName>
        <fullName evidence="2">Uncharacterized protein</fullName>
    </submittedName>
</protein>
<keyword evidence="1" id="KW-0732">Signal</keyword>
<name>A0ABT7EUA5_9GAMM</name>